<dbReference type="GO" id="GO:0008821">
    <property type="term" value="F:crossover junction DNA endonuclease activity"/>
    <property type="evidence" value="ECO:0007669"/>
    <property type="project" value="UniProtKB-UniRule"/>
</dbReference>
<dbReference type="InterPro" id="IPR011335">
    <property type="entry name" value="Restrct_endonuc-II-like"/>
</dbReference>
<dbReference type="EMBL" id="CCYD01003055">
    <property type="protein sequence ID" value="CEG49453.1"/>
    <property type="molecule type" value="Genomic_DNA"/>
</dbReference>
<dbReference type="GO" id="GO:0005634">
    <property type="term" value="C:nucleus"/>
    <property type="evidence" value="ECO:0007669"/>
    <property type="project" value="UniProtKB-SubCell"/>
</dbReference>
<dbReference type="AlphaFoldDB" id="A0A0P1B3V3"/>
<dbReference type="GO" id="GO:0048476">
    <property type="term" value="C:Holliday junction resolvase complex"/>
    <property type="evidence" value="ECO:0007669"/>
    <property type="project" value="UniProtKB-UniRule"/>
</dbReference>
<dbReference type="InterPro" id="IPR042530">
    <property type="entry name" value="EME1/EME2_C"/>
</dbReference>
<dbReference type="RefSeq" id="XP_024585822.1">
    <property type="nucleotide sequence ID" value="XM_024720643.1"/>
</dbReference>
<evidence type="ECO:0000256" key="1">
    <source>
        <dbReference type="ARBA" id="ARBA00001946"/>
    </source>
</evidence>
<dbReference type="SMART" id="SM00891">
    <property type="entry name" value="ERCC4"/>
    <property type="match status" value="1"/>
</dbReference>
<dbReference type="CDD" id="cd20074">
    <property type="entry name" value="XPF_nuclease_Mus81"/>
    <property type="match status" value="1"/>
</dbReference>
<evidence type="ECO:0000256" key="11">
    <source>
        <dbReference type="ARBA" id="ARBA00023204"/>
    </source>
</evidence>
<dbReference type="Gene3D" id="3.40.50.10130">
    <property type="match status" value="1"/>
</dbReference>
<proteinExistence type="inferred from homology"/>
<dbReference type="OMA" id="NNFFVQQ"/>
<dbReference type="InterPro" id="IPR047416">
    <property type="entry name" value="XPF_nuclease_Mus81"/>
</dbReference>
<dbReference type="Pfam" id="PF02732">
    <property type="entry name" value="ERCC4"/>
    <property type="match status" value="1"/>
</dbReference>
<evidence type="ECO:0000256" key="5">
    <source>
        <dbReference type="ARBA" id="ARBA00022723"/>
    </source>
</evidence>
<keyword evidence="8 13" id="KW-0378">Hydrolase</keyword>
<dbReference type="Gene3D" id="1.10.150.670">
    <property type="entry name" value="Crossover junction endonuclease EME1, DNA-binding domain"/>
    <property type="match status" value="1"/>
</dbReference>
<evidence type="ECO:0000256" key="9">
    <source>
        <dbReference type="ARBA" id="ARBA00022842"/>
    </source>
</evidence>
<dbReference type="GO" id="GO:0046872">
    <property type="term" value="F:metal ion binding"/>
    <property type="evidence" value="ECO:0007669"/>
    <property type="project" value="UniProtKB-UniRule"/>
</dbReference>
<reference evidence="16" key="1">
    <citation type="submission" date="2014-09" db="EMBL/GenBank/DDBJ databases">
        <authorList>
            <person name="Sharma Rahul"/>
            <person name="Thines Marco"/>
        </authorList>
    </citation>
    <scope>NUCLEOTIDE SEQUENCE [LARGE SCALE GENOMIC DNA]</scope>
</reference>
<keyword evidence="6 13" id="KW-0255">Endonuclease</keyword>
<keyword evidence="7 13" id="KW-0227">DNA damage</keyword>
<keyword evidence="9 13" id="KW-0460">Magnesium</keyword>
<dbReference type="Pfam" id="PF14716">
    <property type="entry name" value="HHH_8"/>
    <property type="match status" value="1"/>
</dbReference>
<dbReference type="GO" id="GO:0000727">
    <property type="term" value="P:double-strand break repair via break-induced replication"/>
    <property type="evidence" value="ECO:0007669"/>
    <property type="project" value="UniProtKB-UniRule"/>
</dbReference>
<dbReference type="Proteomes" id="UP000054928">
    <property type="component" value="Unassembled WGS sequence"/>
</dbReference>
<evidence type="ECO:0000259" key="14">
    <source>
        <dbReference type="SMART" id="SM00891"/>
    </source>
</evidence>
<dbReference type="EC" id="3.1.22.-" evidence="13"/>
<dbReference type="STRING" id="4781.A0A0P1B3V3"/>
<keyword evidence="11 13" id="KW-0234">DNA repair</keyword>
<comment type="similarity">
    <text evidence="3 13">Belongs to the XPF family.</text>
</comment>
<sequence>MPKLSVQGCAHAANDPLVEDMLELKKRLRDSSHLAFNFAQAISSIRAHTVPLRSASEAKKLRHIGNYLANQILSILRKRGLLEEQNCGQSFALPNTAPVGTQSELSIRDNLAEIPDRLSRVYAPAYRKQPWFVLLALQEAQAIHEDAAIPFDVLFKRMLNAGYEGTSVKLRTCLASLTGTHEVIKRSGSMMEAVTTADTGTIPRNNSTSTKSNTVCNTDTTLTEEVRQRPSDLSWTDVTPIDGESLSELTACPIGQAETLNTPFLEELIRQTDIWELVIVLDHREIIERRNPRILERKLQERNINCEVRALGVGDVQYIARRRRIGGETQEFMLNVIVERKEVHDLSGSIIDRRFYEQKTRLATVRKNCGNVHVIYLIEGSLTQITTVRTSGLNTAMARTQMQNNFFVQQSQNSDETVAFLARVYSRLLSRFPPTLEVMRPVTSQLLPSNHFDTNDFAKIFCLPPQTFAPFNSQFGKKTQFSVREIYQRMLLQVPGFSAAKTIELTAKYQNLKELETALRKRDRDSEVEHVRYGKCQRRLGTRVRTTLSHIFTSNEYTEDI</sequence>
<dbReference type="GO" id="GO:0000712">
    <property type="term" value="P:resolution of meiotic recombination intermediates"/>
    <property type="evidence" value="ECO:0007669"/>
    <property type="project" value="TreeGrafter"/>
</dbReference>
<evidence type="ECO:0000256" key="6">
    <source>
        <dbReference type="ARBA" id="ARBA00022759"/>
    </source>
</evidence>
<dbReference type="PANTHER" id="PTHR13451:SF0">
    <property type="entry name" value="CROSSOVER JUNCTION ENDONUCLEASE MUS81"/>
    <property type="match status" value="1"/>
</dbReference>
<evidence type="ECO:0000313" key="16">
    <source>
        <dbReference type="Proteomes" id="UP000054928"/>
    </source>
</evidence>
<keyword evidence="5 13" id="KW-0479">Metal-binding</keyword>
<evidence type="ECO:0000256" key="3">
    <source>
        <dbReference type="ARBA" id="ARBA00010015"/>
    </source>
</evidence>
<evidence type="ECO:0000256" key="8">
    <source>
        <dbReference type="ARBA" id="ARBA00022801"/>
    </source>
</evidence>
<evidence type="ECO:0000313" key="15">
    <source>
        <dbReference type="EMBL" id="CEG49453.1"/>
    </source>
</evidence>
<dbReference type="InterPro" id="IPR006166">
    <property type="entry name" value="ERCC4_domain"/>
</dbReference>
<evidence type="ECO:0000256" key="12">
    <source>
        <dbReference type="ARBA" id="ARBA00023242"/>
    </source>
</evidence>
<protein>
    <recommendedName>
        <fullName evidence="13">Crossover junction endonuclease MUS81</fullName>
        <ecNumber evidence="13">3.1.22.-</ecNumber>
    </recommendedName>
</protein>
<evidence type="ECO:0000256" key="4">
    <source>
        <dbReference type="ARBA" id="ARBA00022722"/>
    </source>
</evidence>
<dbReference type="Gene3D" id="1.10.150.110">
    <property type="entry name" value="DNA polymerase beta, N-terminal domain-like"/>
    <property type="match status" value="1"/>
</dbReference>
<keyword evidence="4 13" id="KW-0540">Nuclease</keyword>
<comment type="subcellular location">
    <subcellularLocation>
        <location evidence="2 13">Nucleus</location>
    </subcellularLocation>
</comment>
<keyword evidence="16" id="KW-1185">Reference proteome</keyword>
<evidence type="ECO:0000256" key="13">
    <source>
        <dbReference type="RuleBase" id="RU369042"/>
    </source>
</evidence>
<dbReference type="SUPFAM" id="SSF52980">
    <property type="entry name" value="Restriction endonuclease-like"/>
    <property type="match status" value="1"/>
</dbReference>
<dbReference type="OrthoDB" id="5963188at2759"/>
<dbReference type="GO" id="GO:0003677">
    <property type="term" value="F:DNA binding"/>
    <property type="evidence" value="ECO:0007669"/>
    <property type="project" value="UniProtKB-UniRule"/>
</dbReference>
<keyword evidence="10 13" id="KW-0233">DNA recombination</keyword>
<evidence type="ECO:0000256" key="10">
    <source>
        <dbReference type="ARBA" id="ARBA00023172"/>
    </source>
</evidence>
<comment type="subunit">
    <text evidence="13">Interacts with EME1.</text>
</comment>
<organism evidence="15 16">
    <name type="scientific">Plasmopara halstedii</name>
    <name type="common">Downy mildew of sunflower</name>
    <dbReference type="NCBI Taxonomy" id="4781"/>
    <lineage>
        <taxon>Eukaryota</taxon>
        <taxon>Sar</taxon>
        <taxon>Stramenopiles</taxon>
        <taxon>Oomycota</taxon>
        <taxon>Peronosporomycetes</taxon>
        <taxon>Peronosporales</taxon>
        <taxon>Peronosporaceae</taxon>
        <taxon>Plasmopara</taxon>
    </lineage>
</organism>
<evidence type="ECO:0000256" key="2">
    <source>
        <dbReference type="ARBA" id="ARBA00004123"/>
    </source>
</evidence>
<comment type="function">
    <text evidence="13">Interacts with EME1 to form a DNA structure-specific endonuclease with substrate preference for branched DNA structures with a 5'-end at the branch nick. Typical substrates include 3'-flap structures, D-loops, replication forks and nicked Holliday junctions. May be required in mitosis for the processing of stalled or collapsed replication fork intermediates. May be required in meiosis for the repair of meiosis-specific double strand breaks subsequent to single-end invasion (SEI).</text>
</comment>
<dbReference type="GO" id="GO:0031573">
    <property type="term" value="P:mitotic intra-S DNA damage checkpoint signaling"/>
    <property type="evidence" value="ECO:0007669"/>
    <property type="project" value="TreeGrafter"/>
</dbReference>
<dbReference type="InterPro" id="IPR027421">
    <property type="entry name" value="DNA_pol_lamdba_lyase_dom_sf"/>
</dbReference>
<name>A0A0P1B3V3_PLAHL</name>
<dbReference type="InterPro" id="IPR010996">
    <property type="entry name" value="HHH_MUS81"/>
</dbReference>
<dbReference type="PANTHER" id="PTHR13451">
    <property type="entry name" value="CLASS II CROSSOVER JUNCTION ENDONUCLEASE MUS81"/>
    <property type="match status" value="1"/>
</dbReference>
<dbReference type="GO" id="GO:0048257">
    <property type="term" value="F:3'-flap endonuclease activity"/>
    <property type="evidence" value="ECO:0007669"/>
    <property type="project" value="TreeGrafter"/>
</dbReference>
<feature type="domain" description="ERCC4" evidence="14">
    <location>
        <begin position="278"/>
        <end position="382"/>
    </location>
</feature>
<dbReference type="GeneID" id="36402271"/>
<keyword evidence="12 13" id="KW-0539">Nucleus</keyword>
<dbReference type="InterPro" id="IPR033309">
    <property type="entry name" value="Mus81"/>
</dbReference>
<accession>A0A0P1B3V3</accession>
<evidence type="ECO:0000256" key="7">
    <source>
        <dbReference type="ARBA" id="ARBA00022763"/>
    </source>
</evidence>
<comment type="cofactor">
    <cofactor evidence="1 13">
        <name>Mg(2+)</name>
        <dbReference type="ChEBI" id="CHEBI:18420"/>
    </cofactor>
</comment>
<dbReference type="SUPFAM" id="SSF47802">
    <property type="entry name" value="DNA polymerase beta, N-terminal domain-like"/>
    <property type="match status" value="1"/>
</dbReference>
<dbReference type="GO" id="GO:0006308">
    <property type="term" value="P:DNA catabolic process"/>
    <property type="evidence" value="ECO:0007669"/>
    <property type="project" value="UniProtKB-UniRule"/>
</dbReference>